<dbReference type="GO" id="GO:0016757">
    <property type="term" value="F:glycosyltransferase activity"/>
    <property type="evidence" value="ECO:0007669"/>
    <property type="project" value="UniProtKB-KW"/>
</dbReference>
<sequence>MQINLLKPFKRYAQNPIISRDDIPYPCNTVFNAAAVKFNDEYLLLLRVEDLRGYSHLTQARSKDGYNFKVDNKPWIVPSKDPAFEIYERFGVEDPRITELEGKYFITYTAFGPHGPRVGIGVTEDFEHFERLALITEVDNKDAVLFPEKINGQYVMIDRPSGFGGARGDIWIQFSPDLIHWGGAKVLLAPEPGWSPNKLGISTPPIKTPDGWLLLNHGVKTTGSGKLYRVGALLLDLEHPEKIIGYTPHFIFGPEEVYERTGDVPNVVFPCGTIAEDNGTLKMYYGAADTYIALAEAQIDELVEACKLAKSEVRPKRKFVNNK</sequence>
<proteinExistence type="inferred from homology"/>
<keyword evidence="4" id="KW-0326">Glycosidase</keyword>
<reference evidence="4" key="1">
    <citation type="journal article" date="2020" name="mSystems">
        <title>Genome- and Community-Level Interaction Insights into Carbon Utilization and Element Cycling Functions of Hydrothermarchaeota in Hydrothermal Sediment.</title>
        <authorList>
            <person name="Zhou Z."/>
            <person name="Liu Y."/>
            <person name="Xu W."/>
            <person name="Pan J."/>
            <person name="Luo Z.H."/>
            <person name="Li M."/>
        </authorList>
    </citation>
    <scope>NUCLEOTIDE SEQUENCE [LARGE SCALE GENOMIC DNA]</scope>
    <source>
        <strain evidence="4">HyVt-76</strain>
    </source>
</reference>
<keyword evidence="2" id="KW-0808">Transferase</keyword>
<dbReference type="PANTHER" id="PTHR34106:SF5">
    <property type="entry name" value="GLYCOSIDASE"/>
    <property type="match status" value="1"/>
</dbReference>
<evidence type="ECO:0000256" key="2">
    <source>
        <dbReference type="ARBA" id="ARBA00022679"/>
    </source>
</evidence>
<dbReference type="InterPro" id="IPR007184">
    <property type="entry name" value="Mannoside_phosphorylase"/>
</dbReference>
<dbReference type="CDD" id="cd08993">
    <property type="entry name" value="GH130"/>
    <property type="match status" value="1"/>
</dbReference>
<dbReference type="Gene3D" id="2.115.10.20">
    <property type="entry name" value="Glycosyl hydrolase domain, family 43"/>
    <property type="match status" value="1"/>
</dbReference>
<dbReference type="Proteomes" id="UP000886111">
    <property type="component" value="Unassembled WGS sequence"/>
</dbReference>
<name>A0A7V5H2M0_CALAY</name>
<gene>
    <name evidence="4" type="ORF">ENL21_02900</name>
</gene>
<accession>A0A7V5H2M0</accession>
<comment type="similarity">
    <text evidence="3">Belongs to the glycosyl hydrolase 130 family.</text>
</comment>
<dbReference type="PIRSF" id="PIRSF016202">
    <property type="entry name" value="PH1107"/>
    <property type="match status" value="1"/>
</dbReference>
<dbReference type="GO" id="GO:0016798">
    <property type="term" value="F:hydrolase activity, acting on glycosyl bonds"/>
    <property type="evidence" value="ECO:0007669"/>
    <property type="project" value="UniProtKB-KW"/>
</dbReference>
<protein>
    <submittedName>
        <fullName evidence="4">Glycosidase</fullName>
    </submittedName>
</protein>
<dbReference type="SUPFAM" id="SSF75005">
    <property type="entry name" value="Arabinanase/levansucrase/invertase"/>
    <property type="match status" value="1"/>
</dbReference>
<dbReference type="Pfam" id="PF04041">
    <property type="entry name" value="Glyco_hydro_130"/>
    <property type="match status" value="1"/>
</dbReference>
<organism evidence="4">
    <name type="scientific">Caldithrix abyssi</name>
    <dbReference type="NCBI Taxonomy" id="187145"/>
    <lineage>
        <taxon>Bacteria</taxon>
        <taxon>Pseudomonadati</taxon>
        <taxon>Calditrichota</taxon>
        <taxon>Calditrichia</taxon>
        <taxon>Calditrichales</taxon>
        <taxon>Calditrichaceae</taxon>
        <taxon>Caldithrix</taxon>
    </lineage>
</organism>
<dbReference type="InterPro" id="IPR023296">
    <property type="entry name" value="Glyco_hydro_beta-prop_sf"/>
</dbReference>
<dbReference type="EMBL" id="DRTD01000209">
    <property type="protein sequence ID" value="HHE54704.1"/>
    <property type="molecule type" value="Genomic_DNA"/>
</dbReference>
<evidence type="ECO:0000256" key="1">
    <source>
        <dbReference type="ARBA" id="ARBA00022676"/>
    </source>
</evidence>
<evidence type="ECO:0000256" key="3">
    <source>
        <dbReference type="ARBA" id="ARBA00024356"/>
    </source>
</evidence>
<feature type="non-terminal residue" evidence="4">
    <location>
        <position position="323"/>
    </location>
</feature>
<evidence type="ECO:0000313" key="4">
    <source>
        <dbReference type="EMBL" id="HHE54704.1"/>
    </source>
</evidence>
<keyword evidence="1" id="KW-0328">Glycosyltransferase</keyword>
<keyword evidence="4" id="KW-0378">Hydrolase</keyword>
<dbReference type="PANTHER" id="PTHR34106">
    <property type="entry name" value="GLYCOSIDASE"/>
    <property type="match status" value="1"/>
</dbReference>
<dbReference type="AlphaFoldDB" id="A0A7V5H2M0"/>
<comment type="caution">
    <text evidence="4">The sequence shown here is derived from an EMBL/GenBank/DDBJ whole genome shotgun (WGS) entry which is preliminary data.</text>
</comment>